<organism evidence="2 3">
    <name type="scientific">Faecalibacterium prausnitzii</name>
    <dbReference type="NCBI Taxonomy" id="853"/>
    <lineage>
        <taxon>Bacteria</taxon>
        <taxon>Bacillati</taxon>
        <taxon>Bacillota</taxon>
        <taxon>Clostridia</taxon>
        <taxon>Eubacteriales</taxon>
        <taxon>Oscillospiraceae</taxon>
        <taxon>Faecalibacterium</taxon>
    </lineage>
</organism>
<sequence>MKEMNRREFLTLTGASVALLALAACGGAPSTPVVPTGKETELLAAINKVWKEKFDAGLVDHEQLTLNQDAVGAIRAYGRVFEEANETPHTLNDSDNKLIFGELNGLEDKIRNKYGKDSLAGMAGLSEPSTEREVALEDAYSCEDAAVRAFVAKLLDNSNSAKAEFISIYCPVVQGKTYMTAVVFRNNKA</sequence>
<dbReference type="Proteomes" id="UP000220157">
    <property type="component" value="Unassembled WGS sequence"/>
</dbReference>
<dbReference type="AlphaFoldDB" id="A0A2A7AAT1"/>
<proteinExistence type="predicted"/>
<reference evidence="2 3" key="1">
    <citation type="journal article" date="2017" name="Front. Microbiol.">
        <title>New Insights into the Diversity of the Genus Faecalibacterium.</title>
        <authorList>
            <person name="Benevides L."/>
            <person name="Burman S."/>
            <person name="Martin R."/>
            <person name="Robert V."/>
            <person name="Thomas M."/>
            <person name="Miquel S."/>
            <person name="Chain F."/>
            <person name="Sokol H."/>
            <person name="Bermudez-Humaran L.G."/>
            <person name="Morrison M."/>
            <person name="Langella P."/>
            <person name="Azevedo V.A."/>
            <person name="Chatel J.M."/>
            <person name="Soares S."/>
        </authorList>
    </citation>
    <scope>NUCLEOTIDE SEQUENCE [LARGE SCALE GENOMIC DNA]</scope>
    <source>
        <strain evidence="2 3">CNCM I 4573</strain>
    </source>
</reference>
<feature type="signal peptide" evidence="1">
    <location>
        <begin position="1"/>
        <end position="23"/>
    </location>
</feature>
<keyword evidence="1" id="KW-0732">Signal</keyword>
<feature type="chain" id="PRO_5012721247" evidence="1">
    <location>
        <begin position="24"/>
        <end position="189"/>
    </location>
</feature>
<protein>
    <submittedName>
        <fullName evidence="2">Tat pathway signal sequence</fullName>
    </submittedName>
</protein>
<name>A0A2A7AAT1_9FIRM</name>
<evidence type="ECO:0000313" key="3">
    <source>
        <dbReference type="Proteomes" id="UP000220157"/>
    </source>
</evidence>
<dbReference type="PROSITE" id="PS51318">
    <property type="entry name" value="TAT"/>
    <property type="match status" value="1"/>
</dbReference>
<dbReference type="PROSITE" id="PS51257">
    <property type="entry name" value="PROKAR_LIPOPROTEIN"/>
    <property type="match status" value="1"/>
</dbReference>
<evidence type="ECO:0000313" key="2">
    <source>
        <dbReference type="EMBL" id="PDX76266.1"/>
    </source>
</evidence>
<gene>
    <name evidence="2" type="ORF">CGS56_04370</name>
</gene>
<dbReference type="RefSeq" id="WP_097785078.1">
    <property type="nucleotide sequence ID" value="NZ_NMTW01000020.1"/>
</dbReference>
<dbReference type="EMBL" id="NMTW01000020">
    <property type="protein sequence ID" value="PDX76266.1"/>
    <property type="molecule type" value="Genomic_DNA"/>
</dbReference>
<evidence type="ECO:0000256" key="1">
    <source>
        <dbReference type="SAM" id="SignalP"/>
    </source>
</evidence>
<accession>A0A2A7AAT1</accession>
<dbReference type="InterPro" id="IPR006311">
    <property type="entry name" value="TAT_signal"/>
</dbReference>
<comment type="caution">
    <text evidence="2">The sequence shown here is derived from an EMBL/GenBank/DDBJ whole genome shotgun (WGS) entry which is preliminary data.</text>
</comment>